<reference evidence="1" key="1">
    <citation type="submission" date="2018-02" db="EMBL/GenBank/DDBJ databases">
        <title>Rhizophora mucronata_Transcriptome.</title>
        <authorList>
            <person name="Meera S.P."/>
            <person name="Sreeshan A."/>
            <person name="Augustine A."/>
        </authorList>
    </citation>
    <scope>NUCLEOTIDE SEQUENCE</scope>
    <source>
        <tissue evidence="1">Leaf</tissue>
    </source>
</reference>
<name>A0A2P2ND88_RHIMU</name>
<organism evidence="1">
    <name type="scientific">Rhizophora mucronata</name>
    <name type="common">Asiatic mangrove</name>
    <dbReference type="NCBI Taxonomy" id="61149"/>
    <lineage>
        <taxon>Eukaryota</taxon>
        <taxon>Viridiplantae</taxon>
        <taxon>Streptophyta</taxon>
        <taxon>Embryophyta</taxon>
        <taxon>Tracheophyta</taxon>
        <taxon>Spermatophyta</taxon>
        <taxon>Magnoliopsida</taxon>
        <taxon>eudicotyledons</taxon>
        <taxon>Gunneridae</taxon>
        <taxon>Pentapetalae</taxon>
        <taxon>rosids</taxon>
        <taxon>fabids</taxon>
        <taxon>Malpighiales</taxon>
        <taxon>Rhizophoraceae</taxon>
        <taxon>Rhizophora</taxon>
    </lineage>
</organism>
<sequence length="18" mass="2018">MHNSDSTSVSCNLKNPKR</sequence>
<protein>
    <submittedName>
        <fullName evidence="1">Uncharacterized protein</fullName>
    </submittedName>
</protein>
<dbReference type="AlphaFoldDB" id="A0A2P2ND88"/>
<dbReference type="EMBL" id="GGEC01059951">
    <property type="protein sequence ID" value="MBX40435.1"/>
    <property type="molecule type" value="Transcribed_RNA"/>
</dbReference>
<accession>A0A2P2ND88</accession>
<evidence type="ECO:0000313" key="1">
    <source>
        <dbReference type="EMBL" id="MBX40435.1"/>
    </source>
</evidence>
<proteinExistence type="predicted"/>